<evidence type="ECO:0000313" key="3">
    <source>
        <dbReference type="Proteomes" id="UP001150924"/>
    </source>
</evidence>
<sequence length="97" mass="10400">MIVSGPTRVRASGARPTARAEPEAAAGTVVLRQRLCQSARARDRGDHLRHAGLVGHQGATGEVEVVGVVIVAEQHRVEAAERRRVRRRLVALLAGEP</sequence>
<proteinExistence type="predicted"/>
<organism evidence="2 3">
    <name type="scientific">Nannocystis pusilla</name>
    <dbReference type="NCBI Taxonomy" id="889268"/>
    <lineage>
        <taxon>Bacteria</taxon>
        <taxon>Pseudomonadati</taxon>
        <taxon>Myxococcota</taxon>
        <taxon>Polyangia</taxon>
        <taxon>Nannocystales</taxon>
        <taxon>Nannocystaceae</taxon>
        <taxon>Nannocystis</taxon>
    </lineage>
</organism>
<dbReference type="AlphaFoldDB" id="A0A9X3J227"/>
<keyword evidence="3" id="KW-1185">Reference proteome</keyword>
<protein>
    <submittedName>
        <fullName evidence="2">Uncharacterized protein</fullName>
    </submittedName>
</protein>
<evidence type="ECO:0000256" key="1">
    <source>
        <dbReference type="SAM" id="MobiDB-lite"/>
    </source>
</evidence>
<evidence type="ECO:0000313" key="2">
    <source>
        <dbReference type="EMBL" id="MCY1011725.1"/>
    </source>
</evidence>
<dbReference type="Proteomes" id="UP001150924">
    <property type="component" value="Unassembled WGS sequence"/>
</dbReference>
<dbReference type="RefSeq" id="WP_267775025.1">
    <property type="nucleotide sequence ID" value="NZ_JAPNKE010000002.1"/>
</dbReference>
<feature type="region of interest" description="Disordered" evidence="1">
    <location>
        <begin position="1"/>
        <end position="24"/>
    </location>
</feature>
<dbReference type="EMBL" id="JAPNKE010000002">
    <property type="protein sequence ID" value="MCY1011725.1"/>
    <property type="molecule type" value="Genomic_DNA"/>
</dbReference>
<reference evidence="2" key="1">
    <citation type="submission" date="2022-11" db="EMBL/GenBank/DDBJ databases">
        <title>Minimal conservation of predation-associated metabolite biosynthetic gene clusters underscores biosynthetic potential of Myxococcota including descriptions for ten novel species: Archangium lansinium sp. nov., Myxococcus landrumus sp. nov., Nannocystis bai.</title>
        <authorList>
            <person name="Ahearne A."/>
            <person name="Stevens C."/>
            <person name="Phillips K."/>
        </authorList>
    </citation>
    <scope>NUCLEOTIDE SEQUENCE</scope>
    <source>
        <strain evidence="2">Na p29</strain>
    </source>
</reference>
<feature type="compositionally biased region" description="Low complexity" evidence="1">
    <location>
        <begin position="13"/>
        <end position="24"/>
    </location>
</feature>
<gene>
    <name evidence="2" type="ORF">OV079_40420</name>
</gene>
<accession>A0A9X3J227</accession>
<name>A0A9X3J227_9BACT</name>
<comment type="caution">
    <text evidence="2">The sequence shown here is derived from an EMBL/GenBank/DDBJ whole genome shotgun (WGS) entry which is preliminary data.</text>
</comment>